<protein>
    <submittedName>
        <fullName evidence="3">Glycoside hydrolase family 16 protein</fullName>
    </submittedName>
</protein>
<dbReference type="PROSITE" id="PS51257">
    <property type="entry name" value="PROKAR_LIPOPROTEIN"/>
    <property type="match status" value="1"/>
</dbReference>
<feature type="domain" description="GH16" evidence="2">
    <location>
        <begin position="34"/>
        <end position="349"/>
    </location>
</feature>
<sequence>MKLNRVTQYARWRLLTVGLALSGAIVGCGDTIKTESDFTPPDLRTPSSDWELVWSDEFDGASLDMSKWSFEINCSGGGNNEAQCYTDSPENLFLQEGILNIVAKPTTPGSGLTKPYTSSRIVTKGKGDFKYGRIEIRAKSPEGQGTFAAGWMMPTDSVYGGWPHSGEIDIIEWVNIGELRADGEIDSHVHGTLHYGPLSGNHDYSGNEYALPTNQGPESQFYTYAVEWEEGEIRWYVDDVLFGYQRDSEVTYRAIDNEANGLSTKGWYTVDQNSVDKDIMYGPAPFDQNFFIILNNAVGGDWAGNVNQAFDYQVGDDKGTLANGVSHSAFANGNALLVDYVRVYQCSKDPVTGKGCATINSDYYNNTFIRGAAPVPIPPILPVPVGVDLFEDSDSSWNLVGDSASIVDSNDENYGEVALFSNASLTTEFGFSGIAYDGTLLPDDAKIEFDVKVVSVPQDASLDWTIKIESTKTDGTTQETTVTAGEVLLSSNIDGVSLVSGEWQHVMFDIGSFRALGLDTSAITAIKFLNALGEFQIDNVSIGAAFEGAKLTLFEDDVNQNWPMWDSRVADGESDAVPMVVQDDDEHGNVAEFHITGAAVVGFNVRSDQGGSGYPFDGSSLSQSGVIEFDLKLMSPPSNPNAPWYLKIESNGGTALGGTADEIRLTDSPILNEWVHYKLPLGPLVEDGFDVSAIDVVLVFPAYGDKAMAQYFV</sequence>
<dbReference type="Proteomes" id="UP001528411">
    <property type="component" value="Unassembled WGS sequence"/>
</dbReference>
<dbReference type="PANTHER" id="PTHR10963:SF55">
    <property type="entry name" value="GLYCOSIDE HYDROLASE FAMILY 16 PROTEIN"/>
    <property type="match status" value="1"/>
</dbReference>
<name>A0ABT5FAS5_9GAMM</name>
<dbReference type="Gene3D" id="2.60.120.200">
    <property type="match status" value="1"/>
</dbReference>
<dbReference type="CDD" id="cd08023">
    <property type="entry name" value="GH16_laminarinase_like"/>
    <property type="match status" value="1"/>
</dbReference>
<keyword evidence="4" id="KW-1185">Reference proteome</keyword>
<dbReference type="GO" id="GO:0016787">
    <property type="term" value="F:hydrolase activity"/>
    <property type="evidence" value="ECO:0007669"/>
    <property type="project" value="UniProtKB-KW"/>
</dbReference>
<accession>A0ABT5FAS5</accession>
<dbReference type="InterPro" id="IPR000757">
    <property type="entry name" value="Beta-glucanase-like"/>
</dbReference>
<evidence type="ECO:0000256" key="1">
    <source>
        <dbReference type="ARBA" id="ARBA00006865"/>
    </source>
</evidence>
<reference evidence="3 4" key="1">
    <citation type="submission" date="2023-01" db="EMBL/GenBank/DDBJ databases">
        <title>Psychrosphaera sp. nov., isolated from marine algae.</title>
        <authorList>
            <person name="Bayburt H."/>
            <person name="Choi B.J."/>
            <person name="Kim J.M."/>
            <person name="Choi D.G."/>
            <person name="Jeon C.O."/>
        </authorList>
    </citation>
    <scope>NUCLEOTIDE SEQUENCE [LARGE SCALE GENOMIC DNA]</scope>
    <source>
        <strain evidence="3 4">G1-22</strain>
    </source>
</reference>
<dbReference type="EMBL" id="JAQOMS010000002">
    <property type="protein sequence ID" value="MDC2888653.1"/>
    <property type="molecule type" value="Genomic_DNA"/>
</dbReference>
<gene>
    <name evidence="3" type="ORF">PN838_07625</name>
</gene>
<organism evidence="3 4">
    <name type="scientific">Psychrosphaera algicola</name>
    <dbReference type="NCBI Taxonomy" id="3023714"/>
    <lineage>
        <taxon>Bacteria</taxon>
        <taxon>Pseudomonadati</taxon>
        <taxon>Pseudomonadota</taxon>
        <taxon>Gammaproteobacteria</taxon>
        <taxon>Alteromonadales</taxon>
        <taxon>Pseudoalteromonadaceae</taxon>
        <taxon>Psychrosphaera</taxon>
    </lineage>
</organism>
<dbReference type="InterPro" id="IPR008979">
    <property type="entry name" value="Galactose-bd-like_sf"/>
</dbReference>
<comment type="caution">
    <text evidence="3">The sequence shown here is derived from an EMBL/GenBank/DDBJ whole genome shotgun (WGS) entry which is preliminary data.</text>
</comment>
<dbReference type="SUPFAM" id="SSF49785">
    <property type="entry name" value="Galactose-binding domain-like"/>
    <property type="match status" value="2"/>
</dbReference>
<evidence type="ECO:0000313" key="3">
    <source>
        <dbReference type="EMBL" id="MDC2888653.1"/>
    </source>
</evidence>
<dbReference type="InterPro" id="IPR013320">
    <property type="entry name" value="ConA-like_dom_sf"/>
</dbReference>
<keyword evidence="3" id="KW-0378">Hydrolase</keyword>
<comment type="similarity">
    <text evidence="1">Belongs to the glycosyl hydrolase 16 family.</text>
</comment>
<dbReference type="Gene3D" id="2.60.120.430">
    <property type="entry name" value="Galactose-binding lectin"/>
    <property type="match status" value="2"/>
</dbReference>
<evidence type="ECO:0000259" key="2">
    <source>
        <dbReference type="PROSITE" id="PS51762"/>
    </source>
</evidence>
<dbReference type="PANTHER" id="PTHR10963">
    <property type="entry name" value="GLYCOSYL HYDROLASE-RELATED"/>
    <property type="match status" value="1"/>
</dbReference>
<dbReference type="RefSeq" id="WP_272180240.1">
    <property type="nucleotide sequence ID" value="NZ_JAQOMS010000002.1"/>
</dbReference>
<dbReference type="SUPFAM" id="SSF49899">
    <property type="entry name" value="Concanavalin A-like lectins/glucanases"/>
    <property type="match status" value="1"/>
</dbReference>
<evidence type="ECO:0000313" key="4">
    <source>
        <dbReference type="Proteomes" id="UP001528411"/>
    </source>
</evidence>
<proteinExistence type="inferred from homology"/>
<dbReference type="InterPro" id="IPR050546">
    <property type="entry name" value="Glycosyl_Hydrlase_16"/>
</dbReference>
<dbReference type="Pfam" id="PF00722">
    <property type="entry name" value="Glyco_hydro_16"/>
    <property type="match status" value="1"/>
</dbReference>
<dbReference type="PROSITE" id="PS51762">
    <property type="entry name" value="GH16_2"/>
    <property type="match status" value="1"/>
</dbReference>